<feature type="non-terminal residue" evidence="3">
    <location>
        <position position="1"/>
    </location>
</feature>
<evidence type="ECO:0008006" key="4">
    <source>
        <dbReference type="Google" id="ProtNLM"/>
    </source>
</evidence>
<dbReference type="SUPFAM" id="SSF69304">
    <property type="entry name" value="Tricorn protease N-terminal domain"/>
    <property type="match status" value="1"/>
</dbReference>
<dbReference type="Gene3D" id="2.120.10.30">
    <property type="entry name" value="TolB, C-terminal domain"/>
    <property type="match status" value="1"/>
</dbReference>
<feature type="non-terminal residue" evidence="3">
    <location>
        <position position="267"/>
    </location>
</feature>
<name>X1TDT1_9ZZZZ</name>
<dbReference type="PANTHER" id="PTHR36842">
    <property type="entry name" value="PROTEIN TOLB HOMOLOG"/>
    <property type="match status" value="1"/>
</dbReference>
<accession>X1TDT1</accession>
<evidence type="ECO:0000313" key="3">
    <source>
        <dbReference type="EMBL" id="GAI89496.1"/>
    </source>
</evidence>
<comment type="caution">
    <text evidence="3">The sequence shown here is derived from an EMBL/GenBank/DDBJ whole genome shotgun (WGS) entry which is preliminary data.</text>
</comment>
<evidence type="ECO:0000256" key="1">
    <source>
        <dbReference type="ARBA" id="ARBA00009820"/>
    </source>
</evidence>
<dbReference type="Pfam" id="PF07676">
    <property type="entry name" value="PD40"/>
    <property type="match status" value="1"/>
</dbReference>
<dbReference type="PANTHER" id="PTHR36842:SF1">
    <property type="entry name" value="PROTEIN TOLB"/>
    <property type="match status" value="1"/>
</dbReference>
<dbReference type="InterPro" id="IPR011042">
    <property type="entry name" value="6-blade_b-propeller_TolB-like"/>
</dbReference>
<evidence type="ECO:0000256" key="2">
    <source>
        <dbReference type="SAM" id="MobiDB-lite"/>
    </source>
</evidence>
<dbReference type="EMBL" id="BARW01022876">
    <property type="protein sequence ID" value="GAI89496.1"/>
    <property type="molecule type" value="Genomic_DNA"/>
</dbReference>
<reference evidence="3" key="1">
    <citation type="journal article" date="2014" name="Front. Microbiol.">
        <title>High frequency of phylogenetically diverse reductive dehalogenase-homologous genes in deep subseafloor sedimentary metagenomes.</title>
        <authorList>
            <person name="Kawai M."/>
            <person name="Futagami T."/>
            <person name="Toyoda A."/>
            <person name="Takaki Y."/>
            <person name="Nishi S."/>
            <person name="Hori S."/>
            <person name="Arai W."/>
            <person name="Tsubouchi T."/>
            <person name="Morono Y."/>
            <person name="Uchiyama I."/>
            <person name="Ito T."/>
            <person name="Fujiyama A."/>
            <person name="Inagaki F."/>
            <person name="Takami H."/>
        </authorList>
    </citation>
    <scope>NUCLEOTIDE SEQUENCE</scope>
    <source>
        <strain evidence="3">Expedition CK06-06</strain>
    </source>
</reference>
<organism evidence="3">
    <name type="scientific">marine sediment metagenome</name>
    <dbReference type="NCBI Taxonomy" id="412755"/>
    <lineage>
        <taxon>unclassified sequences</taxon>
        <taxon>metagenomes</taxon>
        <taxon>ecological metagenomes</taxon>
    </lineage>
</organism>
<comment type="similarity">
    <text evidence="1">Belongs to the TolB family.</text>
</comment>
<protein>
    <recommendedName>
        <fullName evidence="4">Dipeptidylpeptidase IV N-terminal domain-containing protein</fullName>
    </recommendedName>
</protein>
<proteinExistence type="inferred from homology"/>
<gene>
    <name evidence="3" type="ORF">S12H4_38068</name>
</gene>
<feature type="region of interest" description="Disordered" evidence="2">
    <location>
        <begin position="247"/>
        <end position="267"/>
    </location>
</feature>
<dbReference type="InterPro" id="IPR011659">
    <property type="entry name" value="WD40"/>
</dbReference>
<dbReference type="AlphaFoldDB" id="X1TDT1"/>
<sequence>ISRQMAAPFAVSISRAIKKVTGFTGQRLYRDWVAELKLQYAGDLATVHGREVKGEVLLPEGTANLHPVWHPTDRKFALLSNRDADYFGQTDLYIYDFAGKKKLKKVAAAVNSAPLWSPDGNQLYYAKRSTMDQTGARWLDLFVYDLSTRKEDRLTHGERATSPIWIDGETIAYLTVYDGVSNIKTLQLPTGELSALTSFEDGGYIHSLAYIPADSTLIFDATINHGRDLHRLNLATGASSLFVPGRLPPNSDLREPGTHSDGVVLST</sequence>